<dbReference type="GO" id="GO:0005525">
    <property type="term" value="F:GTP binding"/>
    <property type="evidence" value="ECO:0007669"/>
    <property type="project" value="InterPro"/>
</dbReference>
<dbReference type="PRINTS" id="PR00449">
    <property type="entry name" value="RASTRNSFRMNG"/>
</dbReference>
<dbReference type="Pfam" id="PF00071">
    <property type="entry name" value="Ras"/>
    <property type="match status" value="1"/>
</dbReference>
<dbReference type="Gene3D" id="3.40.50.300">
    <property type="entry name" value="P-loop containing nucleotide triphosphate hydrolases"/>
    <property type="match status" value="1"/>
</dbReference>
<keyword evidence="4" id="KW-1185">Reference proteome</keyword>
<dbReference type="EMBL" id="JAODUP010000595">
    <property type="protein sequence ID" value="KAK2146598.1"/>
    <property type="molecule type" value="Genomic_DNA"/>
</dbReference>
<dbReference type="GO" id="GO:0005246">
    <property type="term" value="F:calcium channel regulator activity"/>
    <property type="evidence" value="ECO:0007669"/>
    <property type="project" value="TreeGrafter"/>
</dbReference>
<dbReference type="SMART" id="SM00175">
    <property type="entry name" value="RAB"/>
    <property type="match status" value="1"/>
</dbReference>
<accession>A0AAD9J557</accession>
<dbReference type="GO" id="GO:0005886">
    <property type="term" value="C:plasma membrane"/>
    <property type="evidence" value="ECO:0007669"/>
    <property type="project" value="TreeGrafter"/>
</dbReference>
<gene>
    <name evidence="3" type="ORF">LSH36_595g03022</name>
</gene>
<dbReference type="SMART" id="SM00173">
    <property type="entry name" value="RAS"/>
    <property type="match status" value="1"/>
</dbReference>
<protein>
    <submittedName>
        <fullName evidence="3">Uncharacterized protein</fullName>
    </submittedName>
</protein>
<dbReference type="PROSITE" id="PS51421">
    <property type="entry name" value="RAS"/>
    <property type="match status" value="1"/>
</dbReference>
<dbReference type="InterPro" id="IPR001806">
    <property type="entry name" value="Small_GTPase"/>
</dbReference>
<comment type="similarity">
    <text evidence="1">Belongs to the small GTPase superfamily. RGK family.</text>
</comment>
<dbReference type="AlphaFoldDB" id="A0AAD9J557"/>
<reference evidence="3" key="1">
    <citation type="journal article" date="2023" name="Mol. Biol. Evol.">
        <title>Third-Generation Sequencing Reveals the Adaptive Role of the Epigenome in Three Deep-Sea Polychaetes.</title>
        <authorList>
            <person name="Perez M."/>
            <person name="Aroh O."/>
            <person name="Sun Y."/>
            <person name="Lan Y."/>
            <person name="Juniper S.K."/>
            <person name="Young C.R."/>
            <person name="Angers B."/>
            <person name="Qian P.Y."/>
        </authorList>
    </citation>
    <scope>NUCLEOTIDE SEQUENCE</scope>
    <source>
        <strain evidence="3">P08H-3</strain>
    </source>
</reference>
<evidence type="ECO:0000313" key="3">
    <source>
        <dbReference type="EMBL" id="KAK2146598.1"/>
    </source>
</evidence>
<dbReference type="InterPro" id="IPR051641">
    <property type="entry name" value="RGK_GTP-binding_reg"/>
</dbReference>
<dbReference type="SUPFAM" id="SSF52540">
    <property type="entry name" value="P-loop containing nucleoside triphosphate hydrolases"/>
    <property type="match status" value="1"/>
</dbReference>
<dbReference type="GO" id="GO:0003924">
    <property type="term" value="F:GTPase activity"/>
    <property type="evidence" value="ECO:0007669"/>
    <property type="project" value="InterPro"/>
</dbReference>
<name>A0AAD9J557_9ANNE</name>
<keyword evidence="2" id="KW-0597">Phosphoprotein</keyword>
<dbReference type="PANTHER" id="PTHR45775">
    <property type="entry name" value="RAD, GEM/KIR FAMILY MEMBER 2, ISOFORM C"/>
    <property type="match status" value="1"/>
</dbReference>
<organism evidence="3 4">
    <name type="scientific">Paralvinella palmiformis</name>
    <dbReference type="NCBI Taxonomy" id="53620"/>
    <lineage>
        <taxon>Eukaryota</taxon>
        <taxon>Metazoa</taxon>
        <taxon>Spiralia</taxon>
        <taxon>Lophotrochozoa</taxon>
        <taxon>Annelida</taxon>
        <taxon>Polychaeta</taxon>
        <taxon>Sedentaria</taxon>
        <taxon>Canalipalpata</taxon>
        <taxon>Terebellida</taxon>
        <taxon>Terebelliformia</taxon>
        <taxon>Alvinellidae</taxon>
        <taxon>Paralvinella</taxon>
    </lineage>
</organism>
<proteinExistence type="inferred from homology"/>
<dbReference type="InterPro" id="IPR027417">
    <property type="entry name" value="P-loop_NTPase"/>
</dbReference>
<evidence type="ECO:0000313" key="4">
    <source>
        <dbReference type="Proteomes" id="UP001208570"/>
    </source>
</evidence>
<comment type="caution">
    <text evidence="3">The sequence shown here is derived from an EMBL/GenBank/DDBJ whole genome shotgun (WGS) entry which is preliminary data.</text>
</comment>
<evidence type="ECO:0000256" key="2">
    <source>
        <dbReference type="ARBA" id="ARBA00022553"/>
    </source>
</evidence>
<evidence type="ECO:0000256" key="1">
    <source>
        <dbReference type="ARBA" id="ARBA00008846"/>
    </source>
</evidence>
<dbReference type="Proteomes" id="UP001208570">
    <property type="component" value="Unassembled WGS sequence"/>
</dbReference>
<sequence>MHLIGLEDDPWLTLDDAAGMGDSSEPFDIRPPVCRHFLASRRSSARNSSEFEDCTAVTVLLDGEEVQLQIEEHADINEDYSSIPAVDAVLVVFSTIDRITFQHAHEALCALRRDVKHDVIVLVANKIDLIRIRQVAEQEGKSAAATFDCKYFEVSALMSLRVDELLAGVVNQIRLRKLKRLGPCSPVTEGRKSPLRLINKILKRQAPVSKSCDNLQRRLGPQITHYQLSSNLGVDISEGCFIFDFASLPLEVAQSI</sequence>
<dbReference type="PANTHER" id="PTHR45775:SF6">
    <property type="entry name" value="RAD, GEM_KIR FAMILY MEMBER 2, ISOFORM C"/>
    <property type="match status" value="1"/>
</dbReference>